<evidence type="ECO:0000256" key="1">
    <source>
        <dbReference type="ARBA" id="ARBA00004123"/>
    </source>
</evidence>
<reference evidence="5" key="1">
    <citation type="journal article" date="2008" name="Nature">
        <title>The amphioxus genome and the evolution of the chordate karyotype.</title>
        <authorList>
            <consortium name="US DOE Joint Genome Institute (JGI-PGF)"/>
            <person name="Putnam N.H."/>
            <person name="Butts T."/>
            <person name="Ferrier D.E.K."/>
            <person name="Furlong R.F."/>
            <person name="Hellsten U."/>
            <person name="Kawashima T."/>
            <person name="Robinson-Rechavi M."/>
            <person name="Shoguchi E."/>
            <person name="Terry A."/>
            <person name="Yu J.-K."/>
            <person name="Benito-Gutierrez E.L."/>
            <person name="Dubchak I."/>
            <person name="Garcia-Fernandez J."/>
            <person name="Gibson-Brown J.J."/>
            <person name="Grigoriev I.V."/>
            <person name="Horton A.C."/>
            <person name="de Jong P.J."/>
            <person name="Jurka J."/>
            <person name="Kapitonov V.V."/>
            <person name="Kohara Y."/>
            <person name="Kuroki Y."/>
            <person name="Lindquist E."/>
            <person name="Lucas S."/>
            <person name="Osoegawa K."/>
            <person name="Pennacchio L.A."/>
            <person name="Salamov A.A."/>
            <person name="Satou Y."/>
            <person name="Sauka-Spengler T."/>
            <person name="Schmutz J."/>
            <person name="Shin-I T."/>
            <person name="Toyoda A."/>
            <person name="Bronner-Fraser M."/>
            <person name="Fujiyama A."/>
            <person name="Holland L.Z."/>
            <person name="Holland P.W.H."/>
            <person name="Satoh N."/>
            <person name="Rokhsar D.S."/>
        </authorList>
    </citation>
    <scope>NUCLEOTIDE SEQUENCE [LARGE SCALE GENOMIC DNA]</scope>
    <source>
        <strain evidence="5">S238N-H82</strain>
        <tissue evidence="5">Testes</tissue>
    </source>
</reference>
<evidence type="ECO:0000313" key="5">
    <source>
        <dbReference type="EMBL" id="EEN47102.1"/>
    </source>
</evidence>
<feature type="compositionally biased region" description="Low complexity" evidence="3">
    <location>
        <begin position="776"/>
        <end position="785"/>
    </location>
</feature>
<feature type="compositionally biased region" description="Acidic residues" evidence="3">
    <location>
        <begin position="609"/>
        <end position="619"/>
    </location>
</feature>
<dbReference type="InterPro" id="IPR052620">
    <property type="entry name" value="ELYS/MEL-28_NucAsmblyFactor"/>
</dbReference>
<feature type="region of interest" description="Disordered" evidence="3">
    <location>
        <begin position="607"/>
        <end position="627"/>
    </location>
</feature>
<sequence length="1093" mass="121253">MREEFCYKAATLAQNYRNRRAELARIVGPNGDSDLLLIDGIVSEVGEPITNLWEREEGGTGQYPPPSLRVTYLILDILSMSQDPEQEKFSEQLGLFPNSFSLPLGVNKLIQGSWLLDHKDFEEALMVLLDPAVRAWLSPWQHQLILKSFLYQGHAGKALQYLRVVHHPWRITRGLTAEAIQFQQSYRDEGNTEELLEHLFLGCQQTFTVDKLLQLPFDDVEQKSLVKYLQASPEPNSAELLLVFYLQRGRFVDAVRLNDLLKQDVMMEHDAQAQQRAATRNAIIDTYMRLLPGVQRKLSFGPEQSVPRTQLLRREVSRPQPLSTVLHRGTEARVVSHATLLNMVLNKVAEARTQPFEPTTPFRRRHIGSPLVAENEPFVGTPVTPRSAPRVREASKVVYPSLDEMVAEAQEETPVKALLTSPGRRPRTSPVGLLERLRRHTVNLGADAMSLLSTPPVKRRRASYAQHLPEAPPQQTPPSILKVRRAVRKSVSPQAAEAKTRQATGSISDFAMPTPPRYQRRTIGFAEPPKEQKETPRKIRFAAETPGLPPSPDIEKPSPISFSPPSFPEDREASPDRASMEAVPEEDVAMEIMEVDEEITFNLSRGDGLAEEEEEEEEYPSPPKPVRLLLSSTTMTPPDTPESTARMPAQPATVDVTPQPAPVSPVKVEQTAPEADMGEISATAESTVVREVKFSAEEGLDFSLQAQELATQLPTAAVVMEEAPGLVERQATAIEAAIPLVEPSAVVMEEAPGLVETHSTAMEADSSLDEPPKPVSPRVKPSSPSTSGVKNIEMSVEEDAEPSRLAEIITKPPVIVEASSKEETVSTVVEKEPTMAEPSVAVSEVTQSPRKPSPEKEAALLAEPASPVADTPMRGQVSGVEQFKRSLRTRSRSPLKAARRTSADGDQERDERADRRVTRASLASNKTFSEIGTQYPTPAPLKTAAVSELRAGDVSVKSEPQESTQEEMREDSNNTLRLSTDSEPEETTTFTKVKVKQEAVEPESSYVFSPPVTMVPRSEQRVLSCLCYIFHCFIYPCRTKKPKLPHIEPSDSPISFISPVPEESPATRTRSRRRVVKNQPHPMSLRQKKAPKL</sequence>
<dbReference type="eggNOG" id="ENOG502QU0D">
    <property type="taxonomic scope" value="Eukaryota"/>
</dbReference>
<organism>
    <name type="scientific">Branchiostoma floridae</name>
    <name type="common">Florida lancelet</name>
    <name type="synonym">Amphioxus</name>
    <dbReference type="NCBI Taxonomy" id="7739"/>
    <lineage>
        <taxon>Eukaryota</taxon>
        <taxon>Metazoa</taxon>
        <taxon>Chordata</taxon>
        <taxon>Cephalochordata</taxon>
        <taxon>Leptocardii</taxon>
        <taxon>Amphioxiformes</taxon>
        <taxon>Branchiostomatidae</taxon>
        <taxon>Branchiostoma</taxon>
    </lineage>
</organism>
<dbReference type="GO" id="GO:0005634">
    <property type="term" value="C:nucleus"/>
    <property type="evidence" value="ECO:0007669"/>
    <property type="project" value="UniProtKB-SubCell"/>
</dbReference>
<dbReference type="EMBL" id="GG666635">
    <property type="protein sequence ID" value="EEN47102.1"/>
    <property type="molecule type" value="Genomic_DNA"/>
</dbReference>
<dbReference type="InParanoid" id="C3ZK04"/>
<feature type="compositionally biased region" description="Basic and acidic residues" evidence="3">
    <location>
        <begin position="568"/>
        <end position="579"/>
    </location>
</feature>
<evidence type="ECO:0000256" key="2">
    <source>
        <dbReference type="ARBA" id="ARBA00023242"/>
    </source>
</evidence>
<evidence type="ECO:0000256" key="3">
    <source>
        <dbReference type="SAM" id="MobiDB-lite"/>
    </source>
</evidence>
<accession>C3ZK04</accession>
<protein>
    <recommendedName>
        <fullName evidence="4">ELYS-like domain-containing protein</fullName>
    </recommendedName>
</protein>
<dbReference type="PANTHER" id="PTHR21583">
    <property type="entry name" value="ELYS PROTEIN"/>
    <property type="match status" value="1"/>
</dbReference>
<feature type="region of interest" description="Disordered" evidence="3">
    <location>
        <begin position="760"/>
        <end position="798"/>
    </location>
</feature>
<feature type="region of interest" description="Disordered" evidence="3">
    <location>
        <begin position="823"/>
        <end position="925"/>
    </location>
</feature>
<evidence type="ECO:0000259" key="4">
    <source>
        <dbReference type="Pfam" id="PF13934"/>
    </source>
</evidence>
<proteinExistence type="predicted"/>
<feature type="region of interest" description="Disordered" evidence="3">
    <location>
        <begin position="1050"/>
        <end position="1093"/>
    </location>
</feature>
<dbReference type="STRING" id="7739.C3ZK04"/>
<keyword evidence="2" id="KW-0539">Nucleus</keyword>
<feature type="compositionally biased region" description="Basic residues" evidence="3">
    <location>
        <begin position="885"/>
        <end position="899"/>
    </location>
</feature>
<feature type="region of interest" description="Disordered" evidence="3">
    <location>
        <begin position="487"/>
        <end position="583"/>
    </location>
</feature>
<feature type="compositionally biased region" description="Basic and acidic residues" evidence="3">
    <location>
        <begin position="823"/>
        <end position="834"/>
    </location>
</feature>
<feature type="compositionally biased region" description="Basic and acidic residues" evidence="3">
    <location>
        <begin position="528"/>
        <end position="537"/>
    </location>
</feature>
<gene>
    <name evidence="5" type="ORF">BRAFLDRAFT_108700</name>
</gene>
<comment type="subcellular location">
    <subcellularLocation>
        <location evidence="1">Nucleus</location>
    </subcellularLocation>
</comment>
<dbReference type="PANTHER" id="PTHR21583:SF8">
    <property type="entry name" value="PROTEIN ELYS"/>
    <property type="match status" value="1"/>
</dbReference>
<dbReference type="Pfam" id="PF13934">
    <property type="entry name" value="ELYS"/>
    <property type="match status" value="1"/>
</dbReference>
<name>C3ZK04_BRAFL</name>
<dbReference type="AlphaFoldDB" id="C3ZK04"/>
<feature type="domain" description="ELYS-like" evidence="4">
    <location>
        <begin position="70"/>
        <end position="231"/>
    </location>
</feature>
<dbReference type="InterPro" id="IPR025151">
    <property type="entry name" value="ELYS_dom"/>
</dbReference>
<feature type="region of interest" description="Disordered" evidence="3">
    <location>
        <begin position="951"/>
        <end position="986"/>
    </location>
</feature>
<feature type="region of interest" description="Disordered" evidence="3">
    <location>
        <begin position="459"/>
        <end position="478"/>
    </location>
</feature>